<dbReference type="SUPFAM" id="SSF89550">
    <property type="entry name" value="PHP domain-like"/>
    <property type="match status" value="1"/>
</dbReference>
<dbReference type="Pfam" id="PF14579">
    <property type="entry name" value="HHH_6"/>
    <property type="match status" value="1"/>
</dbReference>
<keyword evidence="10" id="KW-1185">Reference proteome</keyword>
<gene>
    <name evidence="9" type="ORF">SAMN02745150_00129</name>
</gene>
<comment type="catalytic activity">
    <reaction evidence="7">
        <text>DNA(n) + a 2'-deoxyribonucleoside 5'-triphosphate = DNA(n+1) + diphosphate</text>
        <dbReference type="Rhea" id="RHEA:22508"/>
        <dbReference type="Rhea" id="RHEA-COMP:17339"/>
        <dbReference type="Rhea" id="RHEA-COMP:17340"/>
        <dbReference type="ChEBI" id="CHEBI:33019"/>
        <dbReference type="ChEBI" id="CHEBI:61560"/>
        <dbReference type="ChEBI" id="CHEBI:173112"/>
        <dbReference type="EC" id="2.7.7.7"/>
    </reaction>
</comment>
<dbReference type="PANTHER" id="PTHR32294">
    <property type="entry name" value="DNA POLYMERASE III SUBUNIT ALPHA"/>
    <property type="match status" value="1"/>
</dbReference>
<dbReference type="GO" id="GO:0003887">
    <property type="term" value="F:DNA-directed DNA polymerase activity"/>
    <property type="evidence" value="ECO:0007669"/>
    <property type="project" value="UniProtKB-KW"/>
</dbReference>
<keyword evidence="3" id="KW-0808">Transferase</keyword>
<dbReference type="EC" id="2.7.7.7" evidence="1"/>
<proteinExistence type="predicted"/>
<name>A0A1I1D5A5_BREAD</name>
<feature type="domain" description="Polymerase/histidinol phosphatase N-terminal" evidence="8">
    <location>
        <begin position="5"/>
        <end position="72"/>
    </location>
</feature>
<keyword evidence="6" id="KW-0239">DNA-directed DNA polymerase</keyword>
<evidence type="ECO:0000256" key="6">
    <source>
        <dbReference type="ARBA" id="ARBA00022932"/>
    </source>
</evidence>
<evidence type="ECO:0000256" key="2">
    <source>
        <dbReference type="ARBA" id="ARBA00019114"/>
    </source>
</evidence>
<sequence>MSSFVPLHVQSHYSILHAIPTIDELIEKTLEYKYTAFALTDRNNMHAVPEFGKKALSSGIKPIFGTQLDIMEESRFSRRPQKGEPEIPSYSLILLAKNHTGYQNLLKIISNGYDDGNFGRFNADKNLLKDFSEGLICLSSDYTGELWHYAYKKNIDKLHQTINFYQELFGKDNFFIEIQDRNIPQDKTANHILIESAYQFDIPLIASNPVKYMQPEDLILLDIVTCIKEKETMANTSPRNGTEYFKSETEMYELFKDIPEAITNTKYVAESCESIPFQAEGDQSPQYAVPLGMTSEQFLREKSMQALTLKFNGNLPPKYKERLDWELNMICKMGFPNYFLVVGDFVQYAKKNGILVGPGRGSAAGALLSYALDITNIDPLRYDLLFERFLNPERVSMPDIDIDFEDERRDEVKEYLRTRYGNDKTADVVTFGYNKAKAVLKDVGRVLDIPLKRVSEISALMDANADLAQQSEVLSELKNILNGPNEQEIQWILYSIQLANRIRNLGTHASALIVSRRKLSDIVPLYKDRSNTVTTQFEGKYLEDNGLLKMDILGLSNLGIIKDCLQQIFIHYHKRIDPNEIPLDDPKVFELFSSGRTAGIFQFESQGMTSYIKQLQPTNIEDLIAMNALYRPGPMDNIPSFIQRKHGLQEIDCYHPDLEPVLKNTYGIIVYQEQVMQIAQILSGFSLGEADVVRRIMAKKKPDELEKIRPQWINRAVARGYDASLAEHLFQLLIPFSNYAFNKSHAVAYSVLAYQTAWLKVHYPAEFMASLMSFNTNKHEDLAKYITEIRKSNIDILAPDINISEGNFTVEYKNKIPYIRYGFNAIKGLGEKVSEEITRERKWGGKYRSVEDFVERTANSSDIRKNNTEILIKAGAFDSLFDPKEVIVEKAIILNPQNLNMLYSYYEKKETDPDANFSLFSIEEIKAASDGGLKFDRNIPPLTTQQEFQNEVKVFGFYFTGKLFNTIYQKTGKLSSYKDELKEILPLNTQISLLGYVSDINIMHSNRRSWGRFTLNTENDAIILFLFGDKLEKFEQTVTEHSFIFLKAQIIERKNKKEAENTIEKTYDIIDFILLDKTPTLNEVHILLPEIIPSENYTTLQQLQQFAKEGYQQKAHITIVFHINKYNNPLKSNATYRIKKSPELLTLLDSPLFLSYWFL</sequence>
<evidence type="ECO:0000256" key="1">
    <source>
        <dbReference type="ARBA" id="ARBA00012417"/>
    </source>
</evidence>
<dbReference type="NCBIfam" id="NF004226">
    <property type="entry name" value="PRK05673.1"/>
    <property type="match status" value="1"/>
</dbReference>
<dbReference type="SMART" id="SM00481">
    <property type="entry name" value="POLIIIAc"/>
    <property type="match status" value="1"/>
</dbReference>
<evidence type="ECO:0000256" key="4">
    <source>
        <dbReference type="ARBA" id="ARBA00022695"/>
    </source>
</evidence>
<dbReference type="InterPro" id="IPR011708">
    <property type="entry name" value="DNA_pol3_alpha_NTPase_dom"/>
</dbReference>
<dbReference type="InterPro" id="IPR040982">
    <property type="entry name" value="DNA_pol3_finger"/>
</dbReference>
<dbReference type="OrthoDB" id="9803237at2"/>
<dbReference type="GO" id="GO:0008408">
    <property type="term" value="F:3'-5' exonuclease activity"/>
    <property type="evidence" value="ECO:0007669"/>
    <property type="project" value="InterPro"/>
</dbReference>
<reference evidence="10" key="1">
    <citation type="submission" date="2016-10" db="EMBL/GenBank/DDBJ databases">
        <authorList>
            <person name="Varghese N."/>
            <person name="Submissions S."/>
        </authorList>
    </citation>
    <scope>NUCLEOTIDE SEQUENCE [LARGE SCALE GENOMIC DNA]</scope>
    <source>
        <strain evidence="10">ATCC 43811</strain>
    </source>
</reference>
<dbReference type="InterPro" id="IPR004013">
    <property type="entry name" value="PHP_dom"/>
</dbReference>
<accession>A0A1I1D5A5</accession>
<protein>
    <recommendedName>
        <fullName evidence="2">DNA polymerase III subunit alpha</fullName>
        <ecNumber evidence="1">2.7.7.7</ecNumber>
    </recommendedName>
</protein>
<evidence type="ECO:0000259" key="8">
    <source>
        <dbReference type="SMART" id="SM00481"/>
    </source>
</evidence>
<evidence type="ECO:0000313" key="9">
    <source>
        <dbReference type="EMBL" id="SFB67970.1"/>
    </source>
</evidence>
<evidence type="ECO:0000256" key="7">
    <source>
        <dbReference type="ARBA" id="ARBA00049244"/>
    </source>
</evidence>
<dbReference type="EMBL" id="FOKY01000001">
    <property type="protein sequence ID" value="SFB67970.1"/>
    <property type="molecule type" value="Genomic_DNA"/>
</dbReference>
<dbReference type="PANTHER" id="PTHR32294:SF0">
    <property type="entry name" value="DNA POLYMERASE III SUBUNIT ALPHA"/>
    <property type="match status" value="1"/>
</dbReference>
<dbReference type="Pfam" id="PF17657">
    <property type="entry name" value="DNA_pol3_finger"/>
    <property type="match status" value="1"/>
</dbReference>
<dbReference type="NCBIfam" id="TIGR00594">
    <property type="entry name" value="polc"/>
    <property type="match status" value="1"/>
</dbReference>
<evidence type="ECO:0000256" key="3">
    <source>
        <dbReference type="ARBA" id="ARBA00022679"/>
    </source>
</evidence>
<dbReference type="AlphaFoldDB" id="A0A1I1D5A5"/>
<dbReference type="InterPro" id="IPR016195">
    <property type="entry name" value="Pol/histidinol_Pase-like"/>
</dbReference>
<dbReference type="InterPro" id="IPR041931">
    <property type="entry name" value="DNA_pol3_alpha_thumb_dom"/>
</dbReference>
<keyword evidence="5" id="KW-0235">DNA replication</keyword>
<dbReference type="RefSeq" id="WP_092317165.1">
    <property type="nucleotide sequence ID" value="NZ_FOKY01000001.1"/>
</dbReference>
<dbReference type="Gene3D" id="1.10.10.1600">
    <property type="entry name" value="Bacterial DNA polymerase III alpha subunit, thumb domain"/>
    <property type="match status" value="1"/>
</dbReference>
<dbReference type="Gene3D" id="1.10.150.870">
    <property type="match status" value="1"/>
</dbReference>
<dbReference type="STRING" id="34097.SAMN02745150_00129"/>
<dbReference type="Gene3D" id="3.20.20.140">
    <property type="entry name" value="Metal-dependent hydrolases"/>
    <property type="match status" value="1"/>
</dbReference>
<dbReference type="Pfam" id="PF07733">
    <property type="entry name" value="DNA_pol3_alpha"/>
    <property type="match status" value="1"/>
</dbReference>
<dbReference type="InterPro" id="IPR003141">
    <property type="entry name" value="Pol/His_phosphatase_N"/>
</dbReference>
<keyword evidence="4" id="KW-0548">Nucleotidyltransferase</keyword>
<dbReference type="InterPro" id="IPR004805">
    <property type="entry name" value="DnaE2/DnaE/PolC"/>
</dbReference>
<organism evidence="9 10">
    <name type="scientific">Brevinema andersonii</name>
    <dbReference type="NCBI Taxonomy" id="34097"/>
    <lineage>
        <taxon>Bacteria</taxon>
        <taxon>Pseudomonadati</taxon>
        <taxon>Spirochaetota</taxon>
        <taxon>Spirochaetia</taxon>
        <taxon>Brevinematales</taxon>
        <taxon>Brevinemataceae</taxon>
        <taxon>Brevinema</taxon>
    </lineage>
</organism>
<evidence type="ECO:0000256" key="5">
    <source>
        <dbReference type="ARBA" id="ARBA00022705"/>
    </source>
</evidence>
<dbReference type="Pfam" id="PF02811">
    <property type="entry name" value="PHP"/>
    <property type="match status" value="1"/>
</dbReference>
<dbReference type="Proteomes" id="UP000240042">
    <property type="component" value="Unassembled WGS sequence"/>
</dbReference>
<evidence type="ECO:0000313" key="10">
    <source>
        <dbReference type="Proteomes" id="UP000240042"/>
    </source>
</evidence>
<dbReference type="InterPro" id="IPR029460">
    <property type="entry name" value="DNAPol_HHH"/>
</dbReference>
<dbReference type="GO" id="GO:0006260">
    <property type="term" value="P:DNA replication"/>
    <property type="evidence" value="ECO:0007669"/>
    <property type="project" value="UniProtKB-KW"/>
</dbReference>